<evidence type="ECO:0000313" key="5">
    <source>
        <dbReference type="Proteomes" id="UP000321947"/>
    </source>
</evidence>
<organism evidence="4 5">
    <name type="scientific">Cucumis melo var. makuwa</name>
    <name type="common">Oriental melon</name>
    <dbReference type="NCBI Taxonomy" id="1194695"/>
    <lineage>
        <taxon>Eukaryota</taxon>
        <taxon>Viridiplantae</taxon>
        <taxon>Streptophyta</taxon>
        <taxon>Embryophyta</taxon>
        <taxon>Tracheophyta</taxon>
        <taxon>Spermatophyta</taxon>
        <taxon>Magnoliopsida</taxon>
        <taxon>eudicotyledons</taxon>
        <taxon>Gunneridae</taxon>
        <taxon>Pentapetalae</taxon>
        <taxon>rosids</taxon>
        <taxon>fabids</taxon>
        <taxon>Cucurbitales</taxon>
        <taxon>Cucurbitaceae</taxon>
        <taxon>Benincaseae</taxon>
        <taxon>Cucumis</taxon>
    </lineage>
</organism>
<evidence type="ECO:0000259" key="3">
    <source>
        <dbReference type="Pfam" id="PF04783"/>
    </source>
</evidence>
<feature type="compositionally biased region" description="Polar residues" evidence="1">
    <location>
        <begin position="477"/>
        <end position="486"/>
    </location>
</feature>
<feature type="domain" description="DUF632" evidence="2">
    <location>
        <begin position="573"/>
        <end position="892"/>
    </location>
</feature>
<evidence type="ECO:0008006" key="6">
    <source>
        <dbReference type="Google" id="ProtNLM"/>
    </source>
</evidence>
<feature type="compositionally biased region" description="Basic and acidic residues" evidence="1">
    <location>
        <begin position="530"/>
        <end position="540"/>
    </location>
</feature>
<feature type="region of interest" description="Disordered" evidence="1">
    <location>
        <begin position="140"/>
        <end position="242"/>
    </location>
</feature>
<comment type="caution">
    <text evidence="4">The sequence shown here is derived from an EMBL/GenBank/DDBJ whole genome shotgun (WGS) entry which is preliminary data.</text>
</comment>
<dbReference type="Proteomes" id="UP000321947">
    <property type="component" value="Unassembled WGS sequence"/>
</dbReference>
<dbReference type="Pfam" id="PF04783">
    <property type="entry name" value="DUF630"/>
    <property type="match status" value="1"/>
</dbReference>
<dbReference type="InterPro" id="IPR006867">
    <property type="entry name" value="DUF632"/>
</dbReference>
<dbReference type="EMBL" id="SSTD01000853">
    <property type="protein sequence ID" value="TYK30015.1"/>
    <property type="molecule type" value="Genomic_DNA"/>
</dbReference>
<feature type="region of interest" description="Disordered" evidence="1">
    <location>
        <begin position="477"/>
        <end position="540"/>
    </location>
</feature>
<feature type="compositionally biased region" description="Basic and acidic residues" evidence="1">
    <location>
        <begin position="219"/>
        <end position="231"/>
    </location>
</feature>
<evidence type="ECO:0000313" key="4">
    <source>
        <dbReference type="EMBL" id="TYK30015.1"/>
    </source>
</evidence>
<proteinExistence type="predicted"/>
<dbReference type="AlphaFoldDB" id="A0A5D3E3Z9"/>
<evidence type="ECO:0000256" key="1">
    <source>
        <dbReference type="SAM" id="MobiDB-lite"/>
    </source>
</evidence>
<feature type="region of interest" description="Disordered" evidence="1">
    <location>
        <begin position="933"/>
        <end position="957"/>
    </location>
</feature>
<dbReference type="PANTHER" id="PTHR21450:SF2">
    <property type="entry name" value="FAMILY PROTEIN, PUTATIVE (DUF630 AND DUF632)-RELATED"/>
    <property type="match status" value="1"/>
</dbReference>
<name>A0A5D3E3Z9_CUCMM</name>
<dbReference type="PANTHER" id="PTHR21450">
    <property type="entry name" value="PROTEIN ALTERED PHOSPHATE STARVATION RESPONSE 1"/>
    <property type="match status" value="1"/>
</dbReference>
<sequence length="1020" mass="114307">MDGYYAFSSISTVSASSFLTFVRFPSLSNGVSFFYLFGSHLEIISGSGVVDVVAHDASPCFSSPSIWNRVDMAAMIRRGSKVDELQLVTLCRERKELIKAASRHRYALAAAHVTYFQSLKDIGEAIRKFVDEEIVISGAESSSSHGSPVLTLPSDEGKGKRKKPKSGEKHINSSSSSSVLHSVSISHEHSPHEDEIDGSHLHLSSGSESEYEQNSSGHIHIEDSPVHDEGYSHPPYAYPPKDIPAQDEGYSHLPYAYPPRDVSIQDEGYSHPPYAYPPRDIPVRDEGYRYAPYAYPPRDIPLEVDGSSHPPPFASPPRDWSSTNTYAYFMQKSTTPATTVMYNGPETHTASDGQWPGPSYSYPPYAQYGNGGFYGFSMGSPPDYNMHNQQPKRPATPPPPPSPPKVSAWDFMNVFDGYDNGYQEYNSAIRYGYGSIQSSPDSNEVREREGIPQLEDETEPEALKEIKERKKLKVEGTNKNMNSGEGTSKFVPPESGEEISKSVPLPNSGTSTVLKEKGINNSPDTIVSKTSEHEEPMEKKEVSFEIEETSTLDVESSKKTNLATFAAFGTRDLQEVVSEIKNEFEAASSCGKEVAMLLEVGRLPYRSKITVLKVILSRIQYLVAPSSASSQPPLIRLDPKTVKMAKEYAGSSSPGNEFDLKSGSLSSTLEKLYVWEKKLYKEVKDEERLRIIYEKLCKKLKRLDDHGADSTKIDATHASIRKLSTKIDVCIKAADAISSRIHKLRDEELQPQLTDLIQGWIKMWKSILKCHQKQFQAVMESKIRSLKARTGSRRDESLKATVDLEMELVNWCSRFNNWIRTQKAYVESLNGWLLRCLNNEPEETADGVAPFSPSRMGAPPIFIICNDWHQAMVEISEDKVVGAIHGFALNLHELWERQDEEQRQRIKANFLYKDFEEHLRTLKMERAMIKPDQDEASVRTALSKVPSENQVSPPDDLKANLDSLRKKLYDERAKHKDAIKLVHNAASNSIQAGLVPIFEALEKFSSEVMKAHEQVRLQNS</sequence>
<dbReference type="InterPro" id="IPR006868">
    <property type="entry name" value="DUF630"/>
</dbReference>
<accession>A0A5D3E3Z9</accession>
<protein>
    <recommendedName>
        <fullName evidence="6">DUF632 domain-containing protein/DUF630 domain-containing protein</fullName>
    </recommendedName>
</protein>
<gene>
    <name evidence="4" type="ORF">E5676_scaffold587G00180</name>
</gene>
<evidence type="ECO:0000259" key="2">
    <source>
        <dbReference type="Pfam" id="PF04782"/>
    </source>
</evidence>
<reference evidence="4 5" key="1">
    <citation type="submission" date="2019-08" db="EMBL/GenBank/DDBJ databases">
        <title>Draft genome sequences of two oriental melons (Cucumis melo L. var makuwa).</title>
        <authorList>
            <person name="Kwon S.-Y."/>
        </authorList>
    </citation>
    <scope>NUCLEOTIDE SEQUENCE [LARGE SCALE GENOMIC DNA]</scope>
    <source>
        <strain evidence="5">cv. Chang Bougi</strain>
        <tissue evidence="4">Leaf</tissue>
    </source>
</reference>
<feature type="compositionally biased region" description="Polar residues" evidence="1">
    <location>
        <begin position="505"/>
        <end position="529"/>
    </location>
</feature>
<feature type="domain" description="DUF630" evidence="3">
    <location>
        <begin position="78"/>
        <end position="133"/>
    </location>
</feature>
<feature type="compositionally biased region" description="Low complexity" evidence="1">
    <location>
        <begin position="172"/>
        <end position="185"/>
    </location>
</feature>
<feature type="region of interest" description="Disordered" evidence="1">
    <location>
        <begin position="380"/>
        <end position="405"/>
    </location>
</feature>
<dbReference type="Pfam" id="PF04782">
    <property type="entry name" value="DUF632"/>
    <property type="match status" value="1"/>
</dbReference>
<feature type="compositionally biased region" description="Pro residues" evidence="1">
    <location>
        <begin position="394"/>
        <end position="404"/>
    </location>
</feature>
<feature type="compositionally biased region" description="Basic and acidic residues" evidence="1">
    <location>
        <begin position="186"/>
        <end position="200"/>
    </location>
</feature>